<dbReference type="InterPro" id="IPR000515">
    <property type="entry name" value="MetI-like"/>
</dbReference>
<evidence type="ECO:0000256" key="9">
    <source>
        <dbReference type="SAM" id="Phobius"/>
    </source>
</evidence>
<dbReference type="NCBIfam" id="TIGR02138">
    <property type="entry name" value="phosphate_pstC"/>
    <property type="match status" value="1"/>
</dbReference>
<dbReference type="SUPFAM" id="SSF161098">
    <property type="entry name" value="MetI-like"/>
    <property type="match status" value="1"/>
</dbReference>
<dbReference type="AlphaFoldDB" id="A0A6J6NCR3"/>
<dbReference type="PROSITE" id="PS50928">
    <property type="entry name" value="ABC_TM1"/>
    <property type="match status" value="1"/>
</dbReference>
<comment type="subcellular location">
    <subcellularLocation>
        <location evidence="1">Cell membrane</location>
        <topology evidence="1">Multi-pass membrane protein</topology>
    </subcellularLocation>
</comment>
<dbReference type="CDD" id="cd06261">
    <property type="entry name" value="TM_PBP2"/>
    <property type="match status" value="1"/>
</dbReference>
<reference evidence="11" key="1">
    <citation type="submission" date="2020-05" db="EMBL/GenBank/DDBJ databases">
        <authorList>
            <person name="Chiriac C."/>
            <person name="Salcher M."/>
            <person name="Ghai R."/>
            <person name="Kavagutti S V."/>
        </authorList>
    </citation>
    <scope>NUCLEOTIDE SEQUENCE</scope>
</reference>
<gene>
    <name evidence="11" type="ORF">UFOPK2334_01282</name>
    <name evidence="12" type="ORF">UFOPK4293_01593</name>
</gene>
<evidence type="ECO:0000256" key="4">
    <source>
        <dbReference type="ARBA" id="ARBA00022475"/>
    </source>
</evidence>
<keyword evidence="8 9" id="KW-0472">Membrane</keyword>
<dbReference type="GO" id="GO:0006817">
    <property type="term" value="P:phosphate ion transport"/>
    <property type="evidence" value="ECO:0007669"/>
    <property type="project" value="UniProtKB-KW"/>
</dbReference>
<keyword evidence="6 9" id="KW-0812">Transmembrane</keyword>
<evidence type="ECO:0000256" key="5">
    <source>
        <dbReference type="ARBA" id="ARBA00022592"/>
    </source>
</evidence>
<evidence type="ECO:0000256" key="3">
    <source>
        <dbReference type="ARBA" id="ARBA00022448"/>
    </source>
</evidence>
<feature type="transmembrane region" description="Helical" evidence="9">
    <location>
        <begin position="182"/>
        <end position="204"/>
    </location>
</feature>
<name>A0A6J6NCR3_9ZZZZ</name>
<dbReference type="InterPro" id="IPR035906">
    <property type="entry name" value="MetI-like_sf"/>
</dbReference>
<evidence type="ECO:0000313" key="12">
    <source>
        <dbReference type="EMBL" id="CAB5057036.1"/>
    </source>
</evidence>
<evidence type="ECO:0000256" key="8">
    <source>
        <dbReference type="ARBA" id="ARBA00023136"/>
    </source>
</evidence>
<comment type="similarity">
    <text evidence="2">Belongs to the binding-protein-dependent transport system permease family. CysTW subfamily.</text>
</comment>
<evidence type="ECO:0000256" key="1">
    <source>
        <dbReference type="ARBA" id="ARBA00004651"/>
    </source>
</evidence>
<feature type="transmembrane region" description="Helical" evidence="9">
    <location>
        <begin position="296"/>
        <end position="319"/>
    </location>
</feature>
<protein>
    <submittedName>
        <fullName evidence="11">Unannotated protein</fullName>
    </submittedName>
</protein>
<dbReference type="EMBL" id="CAFBQH010000143">
    <property type="protein sequence ID" value="CAB5057036.1"/>
    <property type="molecule type" value="Genomic_DNA"/>
</dbReference>
<dbReference type="Pfam" id="PF00528">
    <property type="entry name" value="BPD_transp_1"/>
    <property type="match status" value="1"/>
</dbReference>
<dbReference type="InterPro" id="IPR011864">
    <property type="entry name" value="Phosphate_PstC"/>
</dbReference>
<feature type="domain" description="ABC transmembrane type-1" evidence="10">
    <location>
        <begin position="89"/>
        <end position="315"/>
    </location>
</feature>
<keyword evidence="3" id="KW-0813">Transport</keyword>
<evidence type="ECO:0000256" key="2">
    <source>
        <dbReference type="ARBA" id="ARBA00007069"/>
    </source>
</evidence>
<evidence type="ECO:0000256" key="6">
    <source>
        <dbReference type="ARBA" id="ARBA00022692"/>
    </source>
</evidence>
<feature type="transmembrane region" description="Helical" evidence="9">
    <location>
        <begin position="89"/>
        <end position="114"/>
    </location>
</feature>
<keyword evidence="7 9" id="KW-1133">Transmembrane helix</keyword>
<dbReference type="EMBL" id="CAEZXA010000138">
    <property type="protein sequence ID" value="CAB4682848.1"/>
    <property type="molecule type" value="Genomic_DNA"/>
</dbReference>
<keyword evidence="5" id="KW-0592">Phosphate transport</keyword>
<dbReference type="Gene3D" id="1.10.3720.10">
    <property type="entry name" value="MetI-like"/>
    <property type="match status" value="1"/>
</dbReference>
<dbReference type="PANTHER" id="PTHR30425:SF1">
    <property type="entry name" value="PHOSPHATE TRANSPORT SYSTEM PERMEASE PROTEIN PSTC"/>
    <property type="match status" value="1"/>
</dbReference>
<evidence type="ECO:0000259" key="10">
    <source>
        <dbReference type="PROSITE" id="PS50928"/>
    </source>
</evidence>
<dbReference type="PANTHER" id="PTHR30425">
    <property type="entry name" value="PHOSPHATE TRANSPORT SYSTEM PERMEASE PROTEIN PST"/>
    <property type="match status" value="1"/>
</dbReference>
<feature type="transmembrane region" description="Helical" evidence="9">
    <location>
        <begin position="266"/>
        <end position="284"/>
    </location>
</feature>
<feature type="transmembrane region" description="Helical" evidence="9">
    <location>
        <begin position="225"/>
        <end position="246"/>
    </location>
</feature>
<organism evidence="11">
    <name type="scientific">freshwater metagenome</name>
    <dbReference type="NCBI Taxonomy" id="449393"/>
    <lineage>
        <taxon>unclassified sequences</taxon>
        <taxon>metagenomes</taxon>
        <taxon>ecological metagenomes</taxon>
    </lineage>
</organism>
<keyword evidence="4" id="KW-1003">Cell membrane</keyword>
<evidence type="ECO:0000256" key="7">
    <source>
        <dbReference type="ARBA" id="ARBA00022989"/>
    </source>
</evidence>
<dbReference type="InterPro" id="IPR051124">
    <property type="entry name" value="Phosphate_Transport_Permease"/>
</dbReference>
<feature type="transmembrane region" description="Helical" evidence="9">
    <location>
        <begin position="27"/>
        <end position="52"/>
    </location>
</feature>
<feature type="transmembrane region" description="Helical" evidence="9">
    <location>
        <begin position="126"/>
        <end position="150"/>
    </location>
</feature>
<sequence length="327" mass="35172">MRVWGTVSDVAVQRRELKFKKPGIDRFFHFVVTTGALVSLLVLGLIAVFLFLRGFQIFKDMGLSFITGSLWEGTGAPGEPTTYGIAPMLVGSIVLSLVAVVIALPLSVAAALFIEFYTAPRLKKFLVSLLDLAAAIPSVIYGLWGFFILAPRATEWAISLNHLFGWFPLFHVPAPFFDGSPFIGGMVLAVMIAPIITSVAREVFSQTPPDQISAAHALGGRKWSAIRYVALPFGRSGIIGGAMLGLGRALGETVAIYLVVNIAFKTNLNILFTGSGNIASMIALKFGEASQYEVKALLAAGFVLFAFTLAVNMFATYIVNLSKRKSA</sequence>
<dbReference type="GO" id="GO:0005315">
    <property type="term" value="F:phosphate transmembrane transporter activity"/>
    <property type="evidence" value="ECO:0007669"/>
    <property type="project" value="InterPro"/>
</dbReference>
<accession>A0A6J6NCR3</accession>
<dbReference type="GO" id="GO:0005886">
    <property type="term" value="C:plasma membrane"/>
    <property type="evidence" value="ECO:0007669"/>
    <property type="project" value="UniProtKB-SubCell"/>
</dbReference>
<proteinExistence type="inferred from homology"/>
<evidence type="ECO:0000313" key="11">
    <source>
        <dbReference type="EMBL" id="CAB4682848.1"/>
    </source>
</evidence>